<keyword evidence="3" id="KW-0227">DNA damage</keyword>
<keyword evidence="5 15" id="KW-0347">Helicase</keyword>
<dbReference type="EMBL" id="CP039691">
    <property type="protein sequence ID" value="QCI96636.1"/>
    <property type="molecule type" value="Genomic_DNA"/>
</dbReference>
<feature type="domain" description="UvrD-like helicase C-terminal" evidence="17">
    <location>
        <begin position="526"/>
        <end position="817"/>
    </location>
</feature>
<evidence type="ECO:0000313" key="18">
    <source>
        <dbReference type="EMBL" id="QCI96636.1"/>
    </source>
</evidence>
<evidence type="ECO:0000313" key="19">
    <source>
        <dbReference type="EMBL" id="QYA07940.1"/>
    </source>
</evidence>
<dbReference type="GO" id="GO:0004527">
    <property type="term" value="F:exonuclease activity"/>
    <property type="evidence" value="ECO:0007669"/>
    <property type="project" value="UniProtKB-KW"/>
</dbReference>
<keyword evidence="21" id="KW-1185">Reference proteome</keyword>
<keyword evidence="4 15" id="KW-0378">Hydrolase</keyword>
<comment type="catalytic activity">
    <reaction evidence="14">
        <text>ATP + H2O = ADP + phosphate + H(+)</text>
        <dbReference type="Rhea" id="RHEA:13065"/>
        <dbReference type="ChEBI" id="CHEBI:15377"/>
        <dbReference type="ChEBI" id="CHEBI:15378"/>
        <dbReference type="ChEBI" id="CHEBI:30616"/>
        <dbReference type="ChEBI" id="CHEBI:43474"/>
        <dbReference type="ChEBI" id="CHEBI:456216"/>
        <dbReference type="EC" id="5.6.2.4"/>
    </reaction>
</comment>
<dbReference type="Pfam" id="PF00580">
    <property type="entry name" value="UvrD-helicase"/>
    <property type="match status" value="1"/>
</dbReference>
<evidence type="ECO:0000256" key="3">
    <source>
        <dbReference type="ARBA" id="ARBA00022763"/>
    </source>
</evidence>
<evidence type="ECO:0000256" key="11">
    <source>
        <dbReference type="ARBA" id="ARBA00034617"/>
    </source>
</evidence>
<dbReference type="Gene3D" id="3.40.50.300">
    <property type="entry name" value="P-loop containing nucleotide triphosphate hydrolases"/>
    <property type="match status" value="4"/>
</dbReference>
<name>A0A4D7DR08_9HYPH</name>
<evidence type="ECO:0000256" key="10">
    <source>
        <dbReference type="ARBA" id="ARBA00023235"/>
    </source>
</evidence>
<feature type="binding site" evidence="15">
    <location>
        <begin position="44"/>
        <end position="51"/>
    </location>
    <ligand>
        <name>ATP</name>
        <dbReference type="ChEBI" id="CHEBI:30616"/>
    </ligand>
</feature>
<dbReference type="GO" id="GO:0003677">
    <property type="term" value="F:DNA binding"/>
    <property type="evidence" value="ECO:0007669"/>
    <property type="project" value="UniProtKB-KW"/>
</dbReference>
<keyword evidence="10" id="KW-0413">Isomerase</keyword>
<dbReference type="OrthoDB" id="9810135at2"/>
<dbReference type="GO" id="GO:0043138">
    <property type="term" value="F:3'-5' DNA helicase activity"/>
    <property type="evidence" value="ECO:0007669"/>
    <property type="project" value="UniProtKB-EC"/>
</dbReference>
<evidence type="ECO:0000259" key="17">
    <source>
        <dbReference type="PROSITE" id="PS51217"/>
    </source>
</evidence>
<dbReference type="Gene3D" id="3.90.320.10">
    <property type="match status" value="1"/>
</dbReference>
<dbReference type="EMBL" id="CP072167">
    <property type="protein sequence ID" value="QYA07940.1"/>
    <property type="molecule type" value="Genomic_DNA"/>
</dbReference>
<dbReference type="GO" id="GO:0005524">
    <property type="term" value="F:ATP binding"/>
    <property type="evidence" value="ECO:0007669"/>
    <property type="project" value="UniProtKB-UniRule"/>
</dbReference>
<sequence>MRNEPMYPVDDHGPEIDDPKNWIDWTTRQQTRASDPKSSAWVSANAGSGKTHVLTQRVIRLLLAGCRPSAILCLTYTKAAASEMSSRVFDRLADWATLTDSDLKDRITAIEGRVPDAIKLKEARRLFAKALETPGGLKIQTIHAFCEALLHQFPLEANVAGHFSVLDDRAASSLLAEARRSLLTAVSLEHDTPLAQALAYVLDLADETGLEALLSAIIANRNPLRGFLETAARTGGIDATLRKRADIGPEETQETAAAAFWPLPGLSGLSLDTYLTLSDEIGGSRTHDVSYALRETTRERDVFKRIDFIEAALLTAKGEKKSDAYVINKAMQGAAPGLLDDLTLARDHVVACRDRYRTLRMLEATKHALTLADRLIGDFEDLKKQRSQLDFEDLIERAATLLNRDTAGAWVHYKLDQGIDHILVDEAQDTSPVQWSIIQSLAADFFHGETARLGLRTIFAVGDEKQSIYSFQGARPERFSQEREETARRVTAVEQVFHPVRLPLSFRSTADVLAAVDQVFSTPENAEGLSAQNEPVEHRSNRLGHAGTVEVWGIVAAEPVEDEEDWTAPFDALRESAPPAIVARRIAARIAEMIGKETVVEKGVERFIEPGDILVLVRKRHAFVNALTRELKQRKNIPVAGADRLRLTDHIAIQDLLALGRFVLLPQDDLSLCALLKSPLFNHDEDDIFDLAAKRPEETSVWEYLQHLRREDGSRFAHTHKLLSTLIALSKTTTIHDFYAAVLTIHGGRKKFLGRLGNEASDVLDEFLSFALDHEKTGLPGLQSFISVLETDAPEIKREQDKERGEVRIMTVHASKGLEAPVVFLVDGGSKAFIPSHVPKLRFLEASATSFPIWLPGKSFDNALIDRDDRRLKDSAEQEYRRLLYVAMTRAADHLIVCGYRGPRENPDSWHAMIRRSLGADENRSRTHQFTAGGEEWDGLLWHSSTRSPRLIEKTEQAHQPGPAPLPASLMQPLPPAPALPRPLSPSGAGTIIDDGAEDLLVTSPLFAKPKTSSGLALQRGRLVHRMLQTLPDYPENEREAAAHRYAERAAKFWPEKERESLIHSTLAVLCEPAIQPAFSANSRAEVSIMGTLRLGRQEFAVSGRIDRLAVEDDRVILVDYKTNRVPPEDERRIPFAHTAQLAIYREILKPLYPDKTFVCALVYTENASFMTLGEEALSQALAAISTK</sequence>
<dbReference type="STRING" id="1367849.GCA_000518585_00579"/>
<keyword evidence="7 15" id="KW-0067">ATP-binding</keyword>
<dbReference type="GO" id="GO:0033202">
    <property type="term" value="C:DNA helicase complex"/>
    <property type="evidence" value="ECO:0007669"/>
    <property type="project" value="TreeGrafter"/>
</dbReference>
<evidence type="ECO:0000256" key="12">
    <source>
        <dbReference type="ARBA" id="ARBA00034808"/>
    </source>
</evidence>
<dbReference type="PANTHER" id="PTHR11070">
    <property type="entry name" value="UVRD / RECB / PCRA DNA HELICASE FAMILY MEMBER"/>
    <property type="match status" value="1"/>
</dbReference>
<dbReference type="NCBIfam" id="TIGR02784">
    <property type="entry name" value="addA_alphas"/>
    <property type="match status" value="1"/>
</dbReference>
<dbReference type="Pfam" id="PF13361">
    <property type="entry name" value="UvrD_C"/>
    <property type="match status" value="1"/>
</dbReference>
<dbReference type="InterPro" id="IPR011335">
    <property type="entry name" value="Restrct_endonuc-II-like"/>
</dbReference>
<evidence type="ECO:0000256" key="8">
    <source>
        <dbReference type="ARBA" id="ARBA00023125"/>
    </source>
</evidence>
<dbReference type="PROSITE" id="PS51198">
    <property type="entry name" value="UVRD_HELICASE_ATP_BIND"/>
    <property type="match status" value="1"/>
</dbReference>
<evidence type="ECO:0000256" key="4">
    <source>
        <dbReference type="ARBA" id="ARBA00022801"/>
    </source>
</evidence>
<dbReference type="GO" id="GO:0000725">
    <property type="term" value="P:recombinational repair"/>
    <property type="evidence" value="ECO:0007669"/>
    <property type="project" value="TreeGrafter"/>
</dbReference>
<evidence type="ECO:0000256" key="9">
    <source>
        <dbReference type="ARBA" id="ARBA00023204"/>
    </source>
</evidence>
<dbReference type="SUPFAM" id="SSF52540">
    <property type="entry name" value="P-loop containing nucleoside triphosphate hydrolases"/>
    <property type="match status" value="1"/>
</dbReference>
<dbReference type="KEGG" id="alf:CFBP5473_01115"/>
<keyword evidence="1" id="KW-0540">Nuclease</keyword>
<keyword evidence="2 15" id="KW-0547">Nucleotide-binding</keyword>
<dbReference type="Gene3D" id="1.10.486.10">
    <property type="entry name" value="PCRA, domain 4"/>
    <property type="match status" value="1"/>
</dbReference>
<organism evidence="18 20">
    <name type="scientific">Agrobacterium larrymoorei</name>
    <dbReference type="NCBI Taxonomy" id="160699"/>
    <lineage>
        <taxon>Bacteria</taxon>
        <taxon>Pseudomonadati</taxon>
        <taxon>Pseudomonadota</taxon>
        <taxon>Alphaproteobacteria</taxon>
        <taxon>Hyphomicrobiales</taxon>
        <taxon>Rhizobiaceae</taxon>
        <taxon>Rhizobium/Agrobacterium group</taxon>
        <taxon>Agrobacterium</taxon>
    </lineage>
</organism>
<accession>A0A4D7DR08</accession>
<dbReference type="InterPro" id="IPR000212">
    <property type="entry name" value="DNA_helicase_UvrD/REP"/>
</dbReference>
<dbReference type="PANTHER" id="PTHR11070:SF2">
    <property type="entry name" value="ATP-DEPENDENT DNA HELICASE SRS2"/>
    <property type="match status" value="1"/>
</dbReference>
<reference evidence="18 20" key="1">
    <citation type="submission" date="2019-04" db="EMBL/GenBank/DDBJ databases">
        <title>Complete genome sequence of Agrobacterium larrymoorei CFBP5473.</title>
        <authorList>
            <person name="Haryono M."/>
            <person name="Chou L."/>
            <person name="Lin Y.-C."/>
            <person name="Lai E.-M."/>
            <person name="Kuo C.-H."/>
        </authorList>
    </citation>
    <scope>NUCLEOTIDE SEQUENCE [LARGE SCALE GENOMIC DNA]</scope>
    <source>
        <strain evidence="18 20">CFBP5473</strain>
    </source>
</reference>
<evidence type="ECO:0000256" key="6">
    <source>
        <dbReference type="ARBA" id="ARBA00022839"/>
    </source>
</evidence>
<evidence type="ECO:0000256" key="5">
    <source>
        <dbReference type="ARBA" id="ARBA00022806"/>
    </source>
</evidence>
<evidence type="ECO:0000313" key="20">
    <source>
        <dbReference type="Proteomes" id="UP000298545"/>
    </source>
</evidence>
<evidence type="ECO:0000256" key="1">
    <source>
        <dbReference type="ARBA" id="ARBA00022722"/>
    </source>
</evidence>
<keyword evidence="8" id="KW-0238">DNA-binding</keyword>
<dbReference type="Pfam" id="PF12705">
    <property type="entry name" value="PDDEXK_1"/>
    <property type="match status" value="1"/>
</dbReference>
<dbReference type="PROSITE" id="PS51217">
    <property type="entry name" value="UVRD_HELICASE_CTER"/>
    <property type="match status" value="1"/>
</dbReference>
<evidence type="ECO:0000313" key="21">
    <source>
        <dbReference type="Proteomes" id="UP000826513"/>
    </source>
</evidence>
<proteinExistence type="predicted"/>
<keyword evidence="9" id="KW-0234">DNA repair</keyword>
<evidence type="ECO:0000256" key="13">
    <source>
        <dbReference type="ARBA" id="ARBA00034923"/>
    </source>
</evidence>
<evidence type="ECO:0000256" key="7">
    <source>
        <dbReference type="ARBA" id="ARBA00022840"/>
    </source>
</evidence>
<feature type="domain" description="UvrD-like helicase ATP-binding" evidence="16">
    <location>
        <begin position="23"/>
        <end position="509"/>
    </location>
</feature>
<dbReference type="Proteomes" id="UP000826513">
    <property type="component" value="Chromosome 1"/>
</dbReference>
<dbReference type="InterPro" id="IPR038726">
    <property type="entry name" value="PDDEXK_AddAB-type"/>
</dbReference>
<protein>
    <recommendedName>
        <fullName evidence="12">DNA 3'-5' helicase</fullName>
        <ecNumber evidence="12">5.6.2.4</ecNumber>
    </recommendedName>
    <alternativeName>
        <fullName evidence="13">DNA 3'-5' helicase II</fullName>
    </alternativeName>
</protein>
<dbReference type="SUPFAM" id="SSF52980">
    <property type="entry name" value="Restriction endonuclease-like"/>
    <property type="match status" value="1"/>
</dbReference>
<keyword evidence="6" id="KW-0269">Exonuclease</keyword>
<evidence type="ECO:0000256" key="14">
    <source>
        <dbReference type="ARBA" id="ARBA00048988"/>
    </source>
</evidence>
<dbReference type="InterPro" id="IPR011604">
    <property type="entry name" value="PDDEXK-like_dom_sf"/>
</dbReference>
<comment type="catalytic activity">
    <reaction evidence="11">
        <text>Couples ATP hydrolysis with the unwinding of duplex DNA by translocating in the 3'-5' direction.</text>
        <dbReference type="EC" id="5.6.2.4"/>
    </reaction>
</comment>
<dbReference type="InterPro" id="IPR014151">
    <property type="entry name" value="DNA_helicase_AddA"/>
</dbReference>
<evidence type="ECO:0000256" key="2">
    <source>
        <dbReference type="ARBA" id="ARBA00022741"/>
    </source>
</evidence>
<dbReference type="AlphaFoldDB" id="A0A4D7DR08"/>
<dbReference type="RefSeq" id="WP_027673465.1">
    <property type="nucleotide sequence ID" value="NZ_CP039691.1"/>
</dbReference>
<dbReference type="InterPro" id="IPR014016">
    <property type="entry name" value="UvrD-like_ATP-bd"/>
</dbReference>
<evidence type="ECO:0000259" key="16">
    <source>
        <dbReference type="PROSITE" id="PS51198"/>
    </source>
</evidence>
<gene>
    <name evidence="18" type="primary">addA</name>
    <name evidence="18" type="ORF">CFBP5473_01115</name>
    <name evidence="19" type="ORF">J5285_04275</name>
</gene>
<reference evidence="19 21" key="2">
    <citation type="submission" date="2021-03" db="EMBL/GenBank/DDBJ databases">
        <title>Rapid diversification of plasmids in a genus of pathogenic and nitrogen fixing bacteria.</title>
        <authorList>
            <person name="Weisberg A.J."/>
            <person name="Miller M."/>
            <person name="Ream W."/>
            <person name="Grunwald N.J."/>
            <person name="Chang J.H."/>
        </authorList>
    </citation>
    <scope>NUCLEOTIDE SEQUENCE [LARGE SCALE GENOMIC DNA]</scope>
    <source>
        <strain evidence="19 21">AF3.44</strain>
    </source>
</reference>
<dbReference type="GO" id="GO:0005829">
    <property type="term" value="C:cytosol"/>
    <property type="evidence" value="ECO:0007669"/>
    <property type="project" value="TreeGrafter"/>
</dbReference>
<dbReference type="InterPro" id="IPR014017">
    <property type="entry name" value="DNA_helicase_UvrD-like_C"/>
</dbReference>
<dbReference type="InterPro" id="IPR027417">
    <property type="entry name" value="P-loop_NTPase"/>
</dbReference>
<dbReference type="EC" id="5.6.2.4" evidence="12"/>
<dbReference type="Proteomes" id="UP000298545">
    <property type="component" value="Chromosome circular"/>
</dbReference>
<evidence type="ECO:0000256" key="15">
    <source>
        <dbReference type="PROSITE-ProRule" id="PRU00560"/>
    </source>
</evidence>